<sequence>MITTIKNKQLFVLLNELKSGLVELYGDRLFSMILFGSHARGEATSESDIDVMVVLVDPVNAVEERSRMSSLFWYFLREYDELVSIIPISKSRFLEGGISFLRVVKREGIEI</sequence>
<organism evidence="2 3">
    <name type="scientific">Pseudanabaena catenata USMAC16</name>
    <dbReference type="NCBI Taxonomy" id="1855837"/>
    <lineage>
        <taxon>Bacteria</taxon>
        <taxon>Bacillati</taxon>
        <taxon>Cyanobacteriota</taxon>
        <taxon>Cyanophyceae</taxon>
        <taxon>Pseudanabaenales</taxon>
        <taxon>Pseudanabaenaceae</taxon>
        <taxon>Pseudanabaena</taxon>
    </lineage>
</organism>
<comment type="caution">
    <text evidence="2">The sequence shown here is derived from an EMBL/GenBank/DDBJ whole genome shotgun (WGS) entry which is preliminary data.</text>
</comment>
<accession>A0A9X4MA16</accession>
<dbReference type="EMBL" id="VBTY01000052">
    <property type="protein sequence ID" value="MDG3494555.1"/>
    <property type="molecule type" value="Genomic_DNA"/>
</dbReference>
<keyword evidence="2" id="KW-0548">Nucleotidyltransferase</keyword>
<dbReference type="Proteomes" id="UP001152872">
    <property type="component" value="Unassembled WGS sequence"/>
</dbReference>
<reference evidence="2" key="1">
    <citation type="submission" date="2019-05" db="EMBL/GenBank/DDBJ databases">
        <title>Whole genome sequencing of Pseudanabaena catenata USMAC16.</title>
        <authorList>
            <person name="Khan Z."/>
            <person name="Omar W.M."/>
            <person name="Convey P."/>
            <person name="Merican F."/>
            <person name="Najimudin N."/>
        </authorList>
    </citation>
    <scope>NUCLEOTIDE SEQUENCE</scope>
    <source>
        <strain evidence="2">USMAC16</strain>
    </source>
</reference>
<dbReference type="Gene3D" id="3.30.460.10">
    <property type="entry name" value="Beta Polymerase, domain 2"/>
    <property type="match status" value="1"/>
</dbReference>
<dbReference type="InterPro" id="IPR002934">
    <property type="entry name" value="Polymerase_NTP_transf_dom"/>
</dbReference>
<evidence type="ECO:0000259" key="1">
    <source>
        <dbReference type="Pfam" id="PF01909"/>
    </source>
</evidence>
<proteinExistence type="predicted"/>
<dbReference type="CDD" id="cd05403">
    <property type="entry name" value="NT_KNTase_like"/>
    <property type="match status" value="1"/>
</dbReference>
<dbReference type="Pfam" id="PF01909">
    <property type="entry name" value="NTP_transf_2"/>
    <property type="match status" value="1"/>
</dbReference>
<dbReference type="RefSeq" id="WP_009626632.1">
    <property type="nucleotide sequence ID" value="NZ_VBTY01000052.1"/>
</dbReference>
<dbReference type="EC" id="2.7.7.-" evidence="2"/>
<feature type="domain" description="Polymerase nucleotidyl transferase" evidence="1">
    <location>
        <begin position="15"/>
        <end position="67"/>
    </location>
</feature>
<protein>
    <submittedName>
        <fullName evidence="2">Nucleotidyltransferase domain-containing protein</fullName>
        <ecNumber evidence="2">2.7.7.-</ecNumber>
    </submittedName>
</protein>
<gene>
    <name evidence="2" type="ORF">FEV09_08275</name>
</gene>
<dbReference type="SUPFAM" id="SSF81301">
    <property type="entry name" value="Nucleotidyltransferase"/>
    <property type="match status" value="1"/>
</dbReference>
<name>A0A9X4MA16_9CYAN</name>
<evidence type="ECO:0000313" key="3">
    <source>
        <dbReference type="Proteomes" id="UP001152872"/>
    </source>
</evidence>
<dbReference type="AlphaFoldDB" id="A0A9X4MA16"/>
<keyword evidence="3" id="KW-1185">Reference proteome</keyword>
<dbReference type="InterPro" id="IPR052548">
    <property type="entry name" value="Type_VII_TA_antitoxin"/>
</dbReference>
<dbReference type="PANTHER" id="PTHR33933:SF1">
    <property type="entry name" value="PROTEIN ADENYLYLTRANSFERASE MNTA-RELATED"/>
    <property type="match status" value="1"/>
</dbReference>
<dbReference type="InterPro" id="IPR043519">
    <property type="entry name" value="NT_sf"/>
</dbReference>
<dbReference type="PANTHER" id="PTHR33933">
    <property type="entry name" value="NUCLEOTIDYLTRANSFERASE"/>
    <property type="match status" value="1"/>
</dbReference>
<evidence type="ECO:0000313" key="2">
    <source>
        <dbReference type="EMBL" id="MDG3494555.1"/>
    </source>
</evidence>
<dbReference type="GO" id="GO:0016779">
    <property type="term" value="F:nucleotidyltransferase activity"/>
    <property type="evidence" value="ECO:0007669"/>
    <property type="project" value="UniProtKB-KW"/>
</dbReference>
<keyword evidence="2" id="KW-0808">Transferase</keyword>